<comment type="cofactor">
    <cofactor evidence="18">
        <name>Mg(2+)</name>
        <dbReference type="ChEBI" id="CHEBI:18420"/>
    </cofactor>
    <text evidence="18">Mn(2+), Zn(2+), Cd(2+) and Co(2+) support activity to lesser extents.</text>
</comment>
<dbReference type="RefSeq" id="WP_153405771.1">
    <property type="nucleotide sequence ID" value="NZ_ML762438.1"/>
</dbReference>
<dbReference type="PANTHER" id="PTHR34299:SF1">
    <property type="entry name" value="DIACYLGLYCEROL KINASE"/>
    <property type="match status" value="1"/>
</dbReference>
<dbReference type="EMBL" id="WEID01000080">
    <property type="protein sequence ID" value="KAB8128733.1"/>
    <property type="molecule type" value="Genomic_DNA"/>
</dbReference>
<feature type="transmembrane region" description="Helical" evidence="19">
    <location>
        <begin position="57"/>
        <end position="76"/>
    </location>
</feature>
<dbReference type="PANTHER" id="PTHR34299">
    <property type="entry name" value="DIACYLGLYCEROL KINASE"/>
    <property type="match status" value="1"/>
</dbReference>
<keyword evidence="14" id="KW-1208">Phospholipid metabolism</keyword>
<evidence type="ECO:0000256" key="14">
    <source>
        <dbReference type="ARBA" id="ARBA00023264"/>
    </source>
</evidence>
<dbReference type="CDD" id="cd14265">
    <property type="entry name" value="UDPK_IM_like"/>
    <property type="match status" value="1"/>
</dbReference>
<evidence type="ECO:0000313" key="21">
    <source>
        <dbReference type="Proteomes" id="UP000480246"/>
    </source>
</evidence>
<dbReference type="Proteomes" id="UP000480246">
    <property type="component" value="Unassembled WGS sequence"/>
</dbReference>
<keyword evidence="11" id="KW-0443">Lipid metabolism</keyword>
<evidence type="ECO:0000256" key="13">
    <source>
        <dbReference type="ARBA" id="ARBA00023209"/>
    </source>
</evidence>
<organism evidence="20 21">
    <name type="scientific">Gracilibacillus oryzae</name>
    <dbReference type="NCBI Taxonomy" id="1672701"/>
    <lineage>
        <taxon>Bacteria</taxon>
        <taxon>Bacillati</taxon>
        <taxon>Bacillota</taxon>
        <taxon>Bacilli</taxon>
        <taxon>Bacillales</taxon>
        <taxon>Bacillaceae</taxon>
        <taxon>Gracilibacillus</taxon>
    </lineage>
</organism>
<protein>
    <submittedName>
        <fullName evidence="20">Diacylglycerol kinase family protein</fullName>
    </submittedName>
</protein>
<gene>
    <name evidence="20" type="ORF">F9U64_15820</name>
</gene>
<keyword evidence="6 19" id="KW-0812">Transmembrane</keyword>
<keyword evidence="12 19" id="KW-0472">Membrane</keyword>
<feature type="binding site" evidence="17">
    <location>
        <position position="17"/>
    </location>
    <ligand>
        <name>ATP</name>
        <dbReference type="ChEBI" id="CHEBI:30616"/>
    </ligand>
</feature>
<dbReference type="AlphaFoldDB" id="A0A7C8L284"/>
<evidence type="ECO:0000256" key="3">
    <source>
        <dbReference type="ARBA" id="ARBA00022475"/>
    </source>
</evidence>
<evidence type="ECO:0000256" key="16">
    <source>
        <dbReference type="PIRSR" id="PIRSR600829-2"/>
    </source>
</evidence>
<evidence type="ECO:0000313" key="20">
    <source>
        <dbReference type="EMBL" id="KAB8128733.1"/>
    </source>
</evidence>
<dbReference type="GO" id="GO:0046872">
    <property type="term" value="F:metal ion binding"/>
    <property type="evidence" value="ECO:0007669"/>
    <property type="project" value="UniProtKB-KW"/>
</dbReference>
<comment type="subcellular location">
    <subcellularLocation>
        <location evidence="1">Cell membrane</location>
        <topology evidence="1">Multi-pass membrane protein</topology>
    </subcellularLocation>
</comment>
<feature type="binding site" evidence="18">
    <location>
        <position position="77"/>
    </location>
    <ligand>
        <name>a divalent metal cation</name>
        <dbReference type="ChEBI" id="CHEBI:60240"/>
    </ligand>
</feature>
<feature type="binding site" evidence="17">
    <location>
        <position position="29"/>
    </location>
    <ligand>
        <name>ATP</name>
        <dbReference type="ChEBI" id="CHEBI:30616"/>
    </ligand>
</feature>
<evidence type="ECO:0000256" key="11">
    <source>
        <dbReference type="ARBA" id="ARBA00023098"/>
    </source>
</evidence>
<evidence type="ECO:0000256" key="9">
    <source>
        <dbReference type="ARBA" id="ARBA00022840"/>
    </source>
</evidence>
<evidence type="ECO:0000256" key="4">
    <source>
        <dbReference type="ARBA" id="ARBA00022516"/>
    </source>
</evidence>
<reference evidence="20 21" key="1">
    <citation type="submission" date="2019-10" db="EMBL/GenBank/DDBJ databases">
        <title>Gracilibacillus sp. nov. isolated from rice seeds.</title>
        <authorList>
            <person name="He S."/>
        </authorList>
    </citation>
    <scope>NUCLEOTIDE SEQUENCE [LARGE SCALE GENOMIC DNA]</scope>
    <source>
        <strain evidence="20 21">TD8</strain>
    </source>
</reference>
<evidence type="ECO:0000256" key="17">
    <source>
        <dbReference type="PIRSR" id="PIRSR600829-3"/>
    </source>
</evidence>
<dbReference type="GO" id="GO:0005886">
    <property type="term" value="C:plasma membrane"/>
    <property type="evidence" value="ECO:0007669"/>
    <property type="project" value="UniProtKB-SubCell"/>
</dbReference>
<evidence type="ECO:0000256" key="19">
    <source>
        <dbReference type="SAM" id="Phobius"/>
    </source>
</evidence>
<comment type="caution">
    <text evidence="20">The sequence shown here is derived from an EMBL/GenBank/DDBJ whole genome shotgun (WGS) entry which is preliminary data.</text>
</comment>
<evidence type="ECO:0000256" key="1">
    <source>
        <dbReference type="ARBA" id="ARBA00004651"/>
    </source>
</evidence>
<proteinExistence type="inferred from homology"/>
<dbReference type="Gene3D" id="1.10.287.3610">
    <property type="match status" value="1"/>
</dbReference>
<evidence type="ECO:0000256" key="7">
    <source>
        <dbReference type="ARBA" id="ARBA00022741"/>
    </source>
</evidence>
<dbReference type="OrthoDB" id="9789934at2"/>
<keyword evidence="7 17" id="KW-0547">Nucleotide-binding</keyword>
<sequence>MASDYQDKRRYYIGFKYAINGLLHAIRKERNVKIHIIATVLVIISGVWTKLSPIEWAILFLACGAVISMEVMNTAIETALNYLEPNRRQAIGIAKDLAAGAVLVTAIFAVIVGCCIFLPHWLN</sequence>
<evidence type="ECO:0000256" key="15">
    <source>
        <dbReference type="PIRSR" id="PIRSR600829-1"/>
    </source>
</evidence>
<dbReference type="Pfam" id="PF01219">
    <property type="entry name" value="DAGK_prokar"/>
    <property type="match status" value="1"/>
</dbReference>
<name>A0A7C8L284_9BACI</name>
<keyword evidence="4" id="KW-0444">Lipid biosynthesis</keyword>
<keyword evidence="10 19" id="KW-1133">Transmembrane helix</keyword>
<feature type="binding site" evidence="16">
    <location>
        <position position="70"/>
    </location>
    <ligand>
        <name>substrate</name>
    </ligand>
</feature>
<accession>A0A7C8L284</accession>
<dbReference type="GO" id="GO:0016301">
    <property type="term" value="F:kinase activity"/>
    <property type="evidence" value="ECO:0007669"/>
    <property type="project" value="UniProtKB-KW"/>
</dbReference>
<dbReference type="InterPro" id="IPR033717">
    <property type="entry name" value="UDPK"/>
</dbReference>
<evidence type="ECO:0000256" key="8">
    <source>
        <dbReference type="ARBA" id="ARBA00022777"/>
    </source>
</evidence>
<evidence type="ECO:0000256" key="2">
    <source>
        <dbReference type="ARBA" id="ARBA00005967"/>
    </source>
</evidence>
<comment type="similarity">
    <text evidence="2">Belongs to the bacterial diacylglycerol kinase family.</text>
</comment>
<keyword evidence="9 17" id="KW-0067">ATP-binding</keyword>
<evidence type="ECO:0000256" key="6">
    <source>
        <dbReference type="ARBA" id="ARBA00022692"/>
    </source>
</evidence>
<dbReference type="GO" id="GO:0005524">
    <property type="term" value="F:ATP binding"/>
    <property type="evidence" value="ECO:0007669"/>
    <property type="project" value="UniProtKB-KW"/>
</dbReference>
<keyword evidence="3" id="KW-1003">Cell membrane</keyword>
<feature type="binding site" evidence="17">
    <location>
        <position position="77"/>
    </location>
    <ligand>
        <name>ATP</name>
        <dbReference type="ChEBI" id="CHEBI:30616"/>
    </ligand>
</feature>
<keyword evidence="21" id="KW-1185">Reference proteome</keyword>
<feature type="binding site" evidence="17">
    <location>
        <position position="10"/>
    </location>
    <ligand>
        <name>ATP</name>
        <dbReference type="ChEBI" id="CHEBI:30616"/>
    </ligand>
</feature>
<feature type="active site" description="Proton acceptor" evidence="15">
    <location>
        <position position="70"/>
    </location>
</feature>
<feature type="transmembrane region" description="Helical" evidence="19">
    <location>
        <begin position="97"/>
        <end position="122"/>
    </location>
</feature>
<dbReference type="GO" id="GO:0008654">
    <property type="term" value="P:phospholipid biosynthetic process"/>
    <property type="evidence" value="ECO:0007669"/>
    <property type="project" value="UniProtKB-KW"/>
</dbReference>
<evidence type="ECO:0000256" key="18">
    <source>
        <dbReference type="PIRSR" id="PIRSR600829-4"/>
    </source>
</evidence>
<dbReference type="InterPro" id="IPR000829">
    <property type="entry name" value="DAGK"/>
</dbReference>
<evidence type="ECO:0000256" key="12">
    <source>
        <dbReference type="ARBA" id="ARBA00023136"/>
    </source>
</evidence>
<feature type="binding site" evidence="18">
    <location>
        <position position="29"/>
    </location>
    <ligand>
        <name>a divalent metal cation</name>
        <dbReference type="ChEBI" id="CHEBI:60240"/>
    </ligand>
</feature>
<keyword evidence="5" id="KW-0808">Transferase</keyword>
<keyword evidence="18" id="KW-0460">Magnesium</keyword>
<keyword evidence="13" id="KW-0594">Phospholipid biosynthesis</keyword>
<dbReference type="InterPro" id="IPR036945">
    <property type="entry name" value="DAGK_sf"/>
</dbReference>
<evidence type="ECO:0000256" key="10">
    <source>
        <dbReference type="ARBA" id="ARBA00022989"/>
    </source>
</evidence>
<evidence type="ECO:0000256" key="5">
    <source>
        <dbReference type="ARBA" id="ARBA00022679"/>
    </source>
</evidence>
<keyword evidence="18" id="KW-0479">Metal-binding</keyword>
<feature type="binding site" evidence="16">
    <location>
        <position position="10"/>
    </location>
    <ligand>
        <name>substrate</name>
    </ligand>
</feature>
<feature type="binding site" evidence="17">
    <location>
        <begin position="95"/>
        <end position="96"/>
    </location>
    <ligand>
        <name>ATP</name>
        <dbReference type="ChEBI" id="CHEBI:30616"/>
    </ligand>
</feature>
<keyword evidence="8 20" id="KW-0418">Kinase</keyword>
<feature type="transmembrane region" description="Helical" evidence="19">
    <location>
        <begin position="32"/>
        <end position="51"/>
    </location>
</feature>